<comment type="caution">
    <text evidence="4">The sequence shown here is derived from an EMBL/GenBank/DDBJ whole genome shotgun (WGS) entry which is preliminary data.</text>
</comment>
<evidence type="ECO:0000256" key="1">
    <source>
        <dbReference type="ARBA" id="ARBA00022723"/>
    </source>
</evidence>
<protein>
    <submittedName>
        <fullName evidence="4">(2Fe-2S) ferredoxin</fullName>
    </submittedName>
</protein>
<dbReference type="AlphaFoldDB" id="A0A7W6K585"/>
<dbReference type="SUPFAM" id="SSF52833">
    <property type="entry name" value="Thioredoxin-like"/>
    <property type="match status" value="1"/>
</dbReference>
<evidence type="ECO:0000313" key="5">
    <source>
        <dbReference type="Proteomes" id="UP000584824"/>
    </source>
</evidence>
<dbReference type="Gene3D" id="3.40.50.1400">
    <property type="match status" value="1"/>
</dbReference>
<keyword evidence="1" id="KW-0479">Metal-binding</keyword>
<dbReference type="GO" id="GO:0016829">
    <property type="term" value="F:lyase activity"/>
    <property type="evidence" value="ECO:0007669"/>
    <property type="project" value="UniProtKB-KW"/>
</dbReference>
<dbReference type="Proteomes" id="UP000584824">
    <property type="component" value="Unassembled WGS sequence"/>
</dbReference>
<dbReference type="Pfam" id="PF01257">
    <property type="entry name" value="2Fe-2S_thioredx"/>
    <property type="match status" value="1"/>
</dbReference>
<keyword evidence="2" id="KW-0456">Lyase</keyword>
<proteinExistence type="predicted"/>
<organism evidence="4 5">
    <name type="scientific">Allorhizobium borbori</name>
    <dbReference type="NCBI Taxonomy" id="485907"/>
    <lineage>
        <taxon>Bacteria</taxon>
        <taxon>Pseudomonadati</taxon>
        <taxon>Pseudomonadota</taxon>
        <taxon>Alphaproteobacteria</taxon>
        <taxon>Hyphomicrobiales</taxon>
        <taxon>Rhizobiaceae</taxon>
        <taxon>Rhizobium/Agrobacterium group</taxon>
        <taxon>Allorhizobium</taxon>
    </lineage>
</organism>
<keyword evidence="5" id="KW-1185">Reference proteome</keyword>
<evidence type="ECO:0000256" key="3">
    <source>
        <dbReference type="SAM" id="SignalP"/>
    </source>
</evidence>
<dbReference type="EMBL" id="JACIDU010000021">
    <property type="protein sequence ID" value="MBB4105453.1"/>
    <property type="molecule type" value="Genomic_DNA"/>
</dbReference>
<feature type="signal peptide" evidence="3">
    <location>
        <begin position="1"/>
        <end position="22"/>
    </location>
</feature>
<keyword evidence="3" id="KW-0732">Signal</keyword>
<dbReference type="CDD" id="cd02980">
    <property type="entry name" value="TRX_Fd_family"/>
    <property type="match status" value="1"/>
</dbReference>
<reference evidence="4 5" key="1">
    <citation type="submission" date="2020-08" db="EMBL/GenBank/DDBJ databases">
        <title>Genomic Encyclopedia of Type Strains, Phase IV (KMG-IV): sequencing the most valuable type-strain genomes for metagenomic binning, comparative biology and taxonomic classification.</title>
        <authorList>
            <person name="Goeker M."/>
        </authorList>
    </citation>
    <scope>NUCLEOTIDE SEQUENCE [LARGE SCALE GENOMIC DNA]</scope>
    <source>
        <strain evidence="4 5">DSM 26385</strain>
    </source>
</reference>
<dbReference type="RefSeq" id="WP_370686395.1">
    <property type="nucleotide sequence ID" value="NZ_JACIDU010000021.1"/>
</dbReference>
<dbReference type="SUPFAM" id="SSF53800">
    <property type="entry name" value="Chelatase"/>
    <property type="match status" value="1"/>
</dbReference>
<accession>A0A7W6K585</accession>
<dbReference type="InterPro" id="IPR036249">
    <property type="entry name" value="Thioredoxin-like_sf"/>
</dbReference>
<dbReference type="Gene3D" id="3.40.30.10">
    <property type="entry name" value="Glutaredoxin"/>
    <property type="match status" value="1"/>
</dbReference>
<evidence type="ECO:0000256" key="2">
    <source>
        <dbReference type="ARBA" id="ARBA00023239"/>
    </source>
</evidence>
<gene>
    <name evidence="4" type="ORF">GGQ66_004040</name>
</gene>
<dbReference type="InterPro" id="IPR002762">
    <property type="entry name" value="CbiX-like"/>
</dbReference>
<sequence>MTTQTRHAERCAVLLIAKSAFAAAPHADMAAIAAQVVARHPDADVRFAFTEQGMPSLRGALASLVDQAFMRVSIVPLVLPMEPGFHTWLRKAVRRWRSEDGRPWPEITLAGHIGQSPMMADLVAGLLSTARPLDLADNPKALIEGSLVPAQKRRVLVCHGGPCSAAGAGALWCHLRNQQERQKLRTSGEGTMTAKSTCLGPCNLAPVLQVFPEGTYYGGVTETAIDRIITEHLLGGCIVEAFAYRPTGRKQRLRLPAHPTHSH</sequence>
<name>A0A7W6K585_9HYPH</name>
<evidence type="ECO:0000313" key="4">
    <source>
        <dbReference type="EMBL" id="MBB4105453.1"/>
    </source>
</evidence>
<dbReference type="Pfam" id="PF01903">
    <property type="entry name" value="CbiX"/>
    <property type="match status" value="1"/>
</dbReference>
<feature type="chain" id="PRO_5030618868" evidence="3">
    <location>
        <begin position="23"/>
        <end position="263"/>
    </location>
</feature>
<dbReference type="GO" id="GO:0046872">
    <property type="term" value="F:metal ion binding"/>
    <property type="evidence" value="ECO:0007669"/>
    <property type="project" value="UniProtKB-KW"/>
</dbReference>